<dbReference type="GeneID" id="30209202"/>
<accession>A0A1B9G1U8</accession>
<reference evidence="3" key="2">
    <citation type="submission" date="2013-07" db="EMBL/GenBank/DDBJ databases">
        <authorList>
            <consortium name="The Broad Institute Genome Sequencing Platform"/>
            <person name="Cuomo C."/>
            <person name="Litvintseva A."/>
            <person name="Chen Y."/>
            <person name="Heitman J."/>
            <person name="Sun S."/>
            <person name="Springer D."/>
            <person name="Dromer F."/>
            <person name="Young S.K."/>
            <person name="Zeng Q."/>
            <person name="Gargeya S."/>
            <person name="Fitzgerald M."/>
            <person name="Abouelleil A."/>
            <person name="Alvarado L."/>
            <person name="Berlin A.M."/>
            <person name="Chapman S.B."/>
            <person name="Dewar J."/>
            <person name="Goldberg J."/>
            <person name="Griggs A."/>
            <person name="Gujja S."/>
            <person name="Hansen M."/>
            <person name="Howarth C."/>
            <person name="Imamovic A."/>
            <person name="Larimer J."/>
            <person name="McCowan C."/>
            <person name="Murphy C."/>
            <person name="Pearson M."/>
            <person name="Priest M."/>
            <person name="Roberts A."/>
            <person name="Saif S."/>
            <person name="Shea T."/>
            <person name="Sykes S."/>
            <person name="Wortman J."/>
            <person name="Nusbaum C."/>
            <person name="Birren B."/>
        </authorList>
    </citation>
    <scope>NUCLEOTIDE SEQUENCE</scope>
    <source>
        <strain evidence="3">CBS 10118</strain>
    </source>
</reference>
<evidence type="ECO:0000256" key="1">
    <source>
        <dbReference type="SAM" id="MobiDB-lite"/>
    </source>
</evidence>
<reference evidence="3" key="4">
    <citation type="submission" date="2024-02" db="EMBL/GenBank/DDBJ databases">
        <title>Comparative genomics of Cryptococcus and Kwoniella reveals pathogenesis evolution and contrasting modes of karyotype evolution via chromosome fusion or intercentromeric recombination.</title>
        <authorList>
            <person name="Coelho M.A."/>
            <person name="David-Palma M."/>
            <person name="Shea T."/>
            <person name="Bowers K."/>
            <person name="McGinley-Smith S."/>
            <person name="Mohammad A.W."/>
            <person name="Gnirke A."/>
            <person name="Yurkov A.M."/>
            <person name="Nowrousian M."/>
            <person name="Sun S."/>
            <person name="Cuomo C.A."/>
            <person name="Heitman J."/>
        </authorList>
    </citation>
    <scope>NUCLEOTIDE SEQUENCE</scope>
    <source>
        <strain evidence="3">CBS 10118</strain>
    </source>
</reference>
<sequence>MRASRYILNPFRPSSPNAEDLNVSSKKDVDQTPNRKDQQACSHIQAEHTHASGIALLHLHLGDMAQVLGITREEMLSRRRMFVLGDRDKPPNPTPIVQASMPVPTFPTGGTSHSKRPNDDQTFWIRTNPFSPAHQATSSSQCNTCIPHKGRAEIQDFRDKAGPSTQDSPSSGRWTNLSFR</sequence>
<feature type="region of interest" description="Disordered" evidence="1">
    <location>
        <begin position="153"/>
        <end position="180"/>
    </location>
</feature>
<reference evidence="2" key="3">
    <citation type="submission" date="2014-01" db="EMBL/GenBank/DDBJ databases">
        <title>Evolution of pathogenesis and genome organization in the Tremellales.</title>
        <authorList>
            <person name="Cuomo C."/>
            <person name="Litvintseva A."/>
            <person name="Heitman J."/>
            <person name="Chen Y."/>
            <person name="Sun S."/>
            <person name="Springer D."/>
            <person name="Dromer F."/>
            <person name="Young S."/>
            <person name="Zeng Q."/>
            <person name="Chapman S."/>
            <person name="Gujja S."/>
            <person name="Saif S."/>
            <person name="Birren B."/>
        </authorList>
    </citation>
    <scope>NUCLEOTIDE SEQUENCE</scope>
    <source>
        <strain evidence="2">CBS 10118</strain>
    </source>
</reference>
<name>A0A1B9G1U8_9TREE</name>
<keyword evidence="4" id="KW-1185">Reference proteome</keyword>
<feature type="region of interest" description="Disordered" evidence="1">
    <location>
        <begin position="1"/>
        <end position="39"/>
    </location>
</feature>
<dbReference type="EMBL" id="CP144544">
    <property type="protein sequence ID" value="WVW83663.1"/>
    <property type="molecule type" value="Genomic_DNA"/>
</dbReference>
<dbReference type="RefSeq" id="XP_019046063.1">
    <property type="nucleotide sequence ID" value="XM_019191433.1"/>
</dbReference>
<gene>
    <name evidence="2" type="ORF">I302_04803</name>
    <name evidence="3" type="ORF">I302_105684</name>
</gene>
<reference evidence="2" key="1">
    <citation type="submission" date="2013-07" db="EMBL/GenBank/DDBJ databases">
        <title>The Genome Sequence of Cryptococcus bestiolae CBS10118.</title>
        <authorList>
            <consortium name="The Broad Institute Genome Sequencing Platform"/>
            <person name="Cuomo C."/>
            <person name="Litvintseva A."/>
            <person name="Chen Y."/>
            <person name="Heitman J."/>
            <person name="Sun S."/>
            <person name="Springer D."/>
            <person name="Dromer F."/>
            <person name="Young S.K."/>
            <person name="Zeng Q."/>
            <person name="Gargeya S."/>
            <person name="Fitzgerald M."/>
            <person name="Abouelleil A."/>
            <person name="Alvarado L."/>
            <person name="Berlin A.M."/>
            <person name="Chapman S.B."/>
            <person name="Dewar J."/>
            <person name="Goldberg J."/>
            <person name="Griggs A."/>
            <person name="Gujja S."/>
            <person name="Hansen M."/>
            <person name="Howarth C."/>
            <person name="Imamovic A."/>
            <person name="Larimer J."/>
            <person name="McCowan C."/>
            <person name="Murphy C."/>
            <person name="Pearson M."/>
            <person name="Priest M."/>
            <person name="Roberts A."/>
            <person name="Saif S."/>
            <person name="Shea T."/>
            <person name="Sykes S."/>
            <person name="Wortman J."/>
            <person name="Nusbaum C."/>
            <person name="Birren B."/>
        </authorList>
    </citation>
    <scope>NUCLEOTIDE SEQUENCE [LARGE SCALE GENOMIC DNA]</scope>
    <source>
        <strain evidence="2">CBS 10118</strain>
    </source>
</reference>
<organism evidence="2">
    <name type="scientific">Kwoniella bestiolae CBS 10118</name>
    <dbReference type="NCBI Taxonomy" id="1296100"/>
    <lineage>
        <taxon>Eukaryota</taxon>
        <taxon>Fungi</taxon>
        <taxon>Dikarya</taxon>
        <taxon>Basidiomycota</taxon>
        <taxon>Agaricomycotina</taxon>
        <taxon>Tremellomycetes</taxon>
        <taxon>Tremellales</taxon>
        <taxon>Cryptococcaceae</taxon>
        <taxon>Kwoniella</taxon>
    </lineage>
</organism>
<dbReference type="VEuPathDB" id="FungiDB:I302_04803"/>
<evidence type="ECO:0000313" key="3">
    <source>
        <dbReference type="EMBL" id="WVW83663.1"/>
    </source>
</evidence>
<feature type="compositionally biased region" description="Polar residues" evidence="1">
    <location>
        <begin position="163"/>
        <end position="180"/>
    </location>
</feature>
<dbReference type="KEGG" id="kbi:30209202"/>
<dbReference type="Proteomes" id="UP000092730">
    <property type="component" value="Chromosome 4"/>
</dbReference>
<proteinExistence type="predicted"/>
<evidence type="ECO:0000313" key="4">
    <source>
        <dbReference type="Proteomes" id="UP000092730"/>
    </source>
</evidence>
<evidence type="ECO:0000313" key="2">
    <source>
        <dbReference type="EMBL" id="OCF24993.1"/>
    </source>
</evidence>
<feature type="compositionally biased region" description="Basic and acidic residues" evidence="1">
    <location>
        <begin position="25"/>
        <end position="38"/>
    </location>
</feature>
<dbReference type="AlphaFoldDB" id="A0A1B9G1U8"/>
<dbReference type="EMBL" id="KI894021">
    <property type="protein sequence ID" value="OCF24993.1"/>
    <property type="molecule type" value="Genomic_DNA"/>
</dbReference>
<protein>
    <submittedName>
        <fullName evidence="2">Uncharacterized protein</fullName>
    </submittedName>
</protein>